<dbReference type="EMBL" id="JBHZOL010000066">
    <property type="protein sequence ID" value="MFE4106486.1"/>
    <property type="molecule type" value="Genomic_DNA"/>
</dbReference>
<comment type="caution">
    <text evidence="6">The sequence shown here is derived from an EMBL/GenBank/DDBJ whole genome shotgun (WGS) entry which is preliminary data.</text>
</comment>
<gene>
    <name evidence="6" type="ORF">ACFVKH_09375</name>
</gene>
<dbReference type="Gene3D" id="3.60.21.10">
    <property type="match status" value="1"/>
</dbReference>
<name>A0ABW6IE87_9CYAN</name>
<evidence type="ECO:0000256" key="4">
    <source>
        <dbReference type="ARBA" id="ARBA00025742"/>
    </source>
</evidence>
<reference evidence="6 7" key="1">
    <citation type="submission" date="2024-10" db="EMBL/GenBank/DDBJ databases">
        <authorList>
            <person name="Ratan Roy A."/>
            <person name="Morales Sandoval P.H."/>
            <person name="De Los Santos Villalobos S."/>
            <person name="Chakraborty S."/>
            <person name="Mukherjee J."/>
        </authorList>
    </citation>
    <scope>NUCLEOTIDE SEQUENCE [LARGE SCALE GENOMIC DNA]</scope>
    <source>
        <strain evidence="6 7">S1</strain>
    </source>
</reference>
<feature type="domain" description="Calcineurin-like phosphoesterase" evidence="5">
    <location>
        <begin position="5"/>
        <end position="221"/>
    </location>
</feature>
<dbReference type="PANTHER" id="PTHR42988:SF2">
    <property type="entry name" value="CYCLIC NUCLEOTIDE PHOSPHODIESTERASE CBUA0032-RELATED"/>
    <property type="match status" value="1"/>
</dbReference>
<proteinExistence type="inferred from homology"/>
<comment type="similarity">
    <text evidence="4">Belongs to the cyclic nucleotide phosphodiesterase class-III family.</text>
</comment>
<protein>
    <submittedName>
        <fullName evidence="6">Metallophosphoesterase family protein</fullName>
        <ecNumber evidence="6">3.1.-.-</ecNumber>
    </submittedName>
</protein>
<evidence type="ECO:0000313" key="6">
    <source>
        <dbReference type="EMBL" id="MFE4106486.1"/>
    </source>
</evidence>
<keyword evidence="7" id="KW-1185">Reference proteome</keyword>
<keyword evidence="1" id="KW-0479">Metal-binding</keyword>
<evidence type="ECO:0000256" key="1">
    <source>
        <dbReference type="ARBA" id="ARBA00022723"/>
    </source>
</evidence>
<keyword evidence="2 6" id="KW-0378">Hydrolase</keyword>
<dbReference type="InterPro" id="IPR004843">
    <property type="entry name" value="Calcineurin-like_PHP"/>
</dbReference>
<dbReference type="RefSeq" id="WP_377964293.1">
    <property type="nucleotide sequence ID" value="NZ_JBHZOL010000066.1"/>
</dbReference>
<sequence length="374" mass="42282">MRQHLRFAIVSDPHIALPQTIWRSPSRFHLVEVSIPALEQVFEHLSSLALDCILMPGDLTQHGEKDNHNWLAQRLSDLPIPVYVVPGNHDIIQREDTDKTVGLNQFLQCYQNFGYDQQPYYLQSLKPGIWLIGLNSIAFDAEGQQRYNGYLEAEQLDWLDQTLPQLQGQTVLVMIHHNVLEHLPGQATSSMGQRYLLQNAQALRSRLQSVNALLLTGHLHVQDIATQAGLWEITTGSLVSYPHPYRIVELTVENGRSQLSVQTYRIEAVPELPNLQAYSRQWMSDRALPFMTKLLTSAPLHLTPEEAEKIAPYLKDFWAAIAAGDAQFDFAHLPQPVQQHFERFGAVDDQGQPQLIDNFTTLKLGSSAAFHASS</sequence>
<evidence type="ECO:0000259" key="5">
    <source>
        <dbReference type="Pfam" id="PF00149"/>
    </source>
</evidence>
<accession>A0ABW6IE87</accession>
<keyword evidence="3" id="KW-0408">Iron</keyword>
<dbReference type="InterPro" id="IPR029052">
    <property type="entry name" value="Metallo-depent_PP-like"/>
</dbReference>
<dbReference type="EC" id="3.1.-.-" evidence="6"/>
<evidence type="ECO:0000256" key="3">
    <source>
        <dbReference type="ARBA" id="ARBA00023004"/>
    </source>
</evidence>
<dbReference type="Pfam" id="PF00149">
    <property type="entry name" value="Metallophos"/>
    <property type="match status" value="1"/>
</dbReference>
<evidence type="ECO:0000313" key="7">
    <source>
        <dbReference type="Proteomes" id="UP001600165"/>
    </source>
</evidence>
<dbReference type="PANTHER" id="PTHR42988">
    <property type="entry name" value="PHOSPHOHYDROLASE"/>
    <property type="match status" value="1"/>
</dbReference>
<dbReference type="GO" id="GO:0016787">
    <property type="term" value="F:hydrolase activity"/>
    <property type="evidence" value="ECO:0007669"/>
    <property type="project" value="UniProtKB-KW"/>
</dbReference>
<dbReference type="Proteomes" id="UP001600165">
    <property type="component" value="Unassembled WGS sequence"/>
</dbReference>
<dbReference type="SUPFAM" id="SSF56300">
    <property type="entry name" value="Metallo-dependent phosphatases"/>
    <property type="match status" value="1"/>
</dbReference>
<organism evidence="6 7">
    <name type="scientific">Almyronema epifaneia S1</name>
    <dbReference type="NCBI Taxonomy" id="2991925"/>
    <lineage>
        <taxon>Bacteria</taxon>
        <taxon>Bacillati</taxon>
        <taxon>Cyanobacteriota</taxon>
        <taxon>Cyanophyceae</taxon>
        <taxon>Nodosilineales</taxon>
        <taxon>Nodosilineaceae</taxon>
        <taxon>Almyronema</taxon>
        <taxon>Almyronema epifaneia</taxon>
    </lineage>
</organism>
<dbReference type="InterPro" id="IPR050884">
    <property type="entry name" value="CNP_phosphodiesterase-III"/>
</dbReference>
<evidence type="ECO:0000256" key="2">
    <source>
        <dbReference type="ARBA" id="ARBA00022801"/>
    </source>
</evidence>